<protein>
    <submittedName>
        <fullName evidence="8">Putative AC transposase</fullName>
    </submittedName>
</protein>
<evidence type="ECO:0000256" key="4">
    <source>
        <dbReference type="ARBA" id="ARBA00022833"/>
    </source>
</evidence>
<dbReference type="InterPro" id="IPR052035">
    <property type="entry name" value="ZnF_BED_domain_contain"/>
</dbReference>
<dbReference type="AlphaFoldDB" id="A0A559LKY4"/>
<evidence type="ECO:0000256" key="5">
    <source>
        <dbReference type="ARBA" id="ARBA00023242"/>
    </source>
</evidence>
<evidence type="ECO:0000256" key="1">
    <source>
        <dbReference type="ARBA" id="ARBA00004123"/>
    </source>
</evidence>
<dbReference type="GO" id="GO:0008270">
    <property type="term" value="F:zinc ion binding"/>
    <property type="evidence" value="ECO:0007669"/>
    <property type="project" value="UniProtKB-KW"/>
</dbReference>
<dbReference type="InterPro" id="IPR012337">
    <property type="entry name" value="RNaseH-like_sf"/>
</dbReference>
<comment type="caution">
    <text evidence="8">The sequence shown here is derived from an EMBL/GenBank/DDBJ whole genome shotgun (WGS) entry which is preliminary data.</text>
</comment>
<keyword evidence="2" id="KW-0479">Metal-binding</keyword>
<evidence type="ECO:0000256" key="3">
    <source>
        <dbReference type="ARBA" id="ARBA00022771"/>
    </source>
</evidence>
<evidence type="ECO:0000259" key="7">
    <source>
        <dbReference type="Pfam" id="PF05699"/>
    </source>
</evidence>
<accession>A0A559LKY4</accession>
<keyword evidence="5" id="KW-0539">Nucleus</keyword>
<keyword evidence="3" id="KW-0863">Zinc-finger</keyword>
<dbReference type="EMBL" id="SRMI01000003">
    <property type="protein sequence ID" value="TVY74937.1"/>
    <property type="molecule type" value="Genomic_DNA"/>
</dbReference>
<evidence type="ECO:0000256" key="6">
    <source>
        <dbReference type="SAM" id="MobiDB-lite"/>
    </source>
</evidence>
<dbReference type="PANTHER" id="PTHR46481">
    <property type="entry name" value="ZINC FINGER BED DOMAIN-CONTAINING PROTEIN 4"/>
    <property type="match status" value="1"/>
</dbReference>
<feature type="domain" description="HAT C-terminal dimerisation" evidence="7">
    <location>
        <begin position="650"/>
        <end position="729"/>
    </location>
</feature>
<feature type="region of interest" description="Disordered" evidence="6">
    <location>
        <begin position="125"/>
        <end position="145"/>
    </location>
</feature>
<dbReference type="GO" id="GO:0046983">
    <property type="term" value="F:protein dimerization activity"/>
    <property type="evidence" value="ECO:0007669"/>
    <property type="project" value="InterPro"/>
</dbReference>
<sequence>MLPSPPPSAFSFLRPPRNLASQFELTTQSALPDHPTVADLPRAVWRNKRYVLEESLSRKGSKGRKSWIKRHGIFLVEIDTNDSPLSPYWACRLCDAKGQPEFFAAAATSSAADHLRKSHRIFESSQAADPDLSTDESERPKRRRLQYSTVPRARVKTIRELSLGLLINTNVPFSFFSDTFFQQLAWQLDPHLSDQIPWSRQSMGRLLDDTYKSKKDEIKQELSDALTKIHLGFDLWTSPNRHAVMAVTAHFLDRQGKHQSRLLAFRRQLGCHGGENLAVTLGPDVFDLLGRREDDLRHWRKKGPVGKLHNVVKFIRSSPQRCELFKRISHENDEAQEYLLASESTAELEVVMNNDTRWNSTYLMISRALVKQGDIRAFLVHPEVEKWLPEADMLKGDDWRLLAEIKLILEPFYLQTMRTQGWSSEGGNGRLWEVMAGMEYLLEHLEDRKLFHHAVPGEAGGQDTNSQAELARGRPDRNRQLPARFRDCETDIHPRKSRQGPLSDRGSRQCDDGSGKPSGSLGIDDMGKDHRHYLRLSIMTAWQKLNEYYTKLGDSPLFAASIILHPSLGMNYLEVNWASEEQLVWVRDAKIGLSDYLDRWYRCSRPVDERQKMIMDTSTSLSILRNTTEASVFKQWIKSRTAKTTVMGSELERYLRLEPQETEDPIEWWMAHQGQFPMISQLALDMLAIPAMATDCERSFSLAKLTLTTQRLSMTTETLEKLQCLKNWVRHGAVKLGATIGGGDEVQWEIGDVSMEA</sequence>
<feature type="compositionally biased region" description="Basic and acidic residues" evidence="6">
    <location>
        <begin position="505"/>
        <end position="514"/>
    </location>
</feature>
<dbReference type="GO" id="GO:0005634">
    <property type="term" value="C:nucleus"/>
    <property type="evidence" value="ECO:0007669"/>
    <property type="project" value="UniProtKB-SubCell"/>
</dbReference>
<proteinExistence type="predicted"/>
<dbReference type="Proteomes" id="UP000320707">
    <property type="component" value="Unassembled WGS sequence"/>
</dbReference>
<reference evidence="8 9" key="1">
    <citation type="journal article" date="2019" name="Microbiol. Resour. Announc.">
        <title>High-quality draft genome sequence of Fusarium oxysporum f. sp. cubense strain 160527, a causal agent of Panama disease.</title>
        <authorList>
            <person name="Asai S."/>
            <person name="Ayukawa Y."/>
            <person name="Gan P."/>
            <person name="Masuda S."/>
            <person name="Komatsu K."/>
            <person name="Shirasu K."/>
            <person name="Arie T."/>
        </authorList>
    </citation>
    <scope>NUCLEOTIDE SEQUENCE [LARGE SCALE GENOMIC DNA]</scope>
    <source>
        <strain evidence="8 9">160527</strain>
    </source>
</reference>
<name>A0A559LKY4_FUSOC</name>
<feature type="region of interest" description="Disordered" evidence="6">
    <location>
        <begin position="455"/>
        <end position="524"/>
    </location>
</feature>
<gene>
    <name evidence="8" type="ORF">Focb16_v005849</name>
</gene>
<evidence type="ECO:0000313" key="8">
    <source>
        <dbReference type="EMBL" id="TVY74937.1"/>
    </source>
</evidence>
<comment type="subcellular location">
    <subcellularLocation>
        <location evidence="1">Nucleus</location>
    </subcellularLocation>
</comment>
<dbReference type="SUPFAM" id="SSF53098">
    <property type="entry name" value="Ribonuclease H-like"/>
    <property type="match status" value="1"/>
</dbReference>
<dbReference type="InterPro" id="IPR008906">
    <property type="entry name" value="HATC_C_dom"/>
</dbReference>
<organism evidence="8 9">
    <name type="scientific">Fusarium oxysporum f. sp. cubense</name>
    <dbReference type="NCBI Taxonomy" id="61366"/>
    <lineage>
        <taxon>Eukaryota</taxon>
        <taxon>Fungi</taxon>
        <taxon>Dikarya</taxon>
        <taxon>Ascomycota</taxon>
        <taxon>Pezizomycotina</taxon>
        <taxon>Sordariomycetes</taxon>
        <taxon>Hypocreomycetidae</taxon>
        <taxon>Hypocreales</taxon>
        <taxon>Nectriaceae</taxon>
        <taxon>Fusarium</taxon>
        <taxon>Fusarium oxysporum species complex</taxon>
    </lineage>
</organism>
<dbReference type="Pfam" id="PF05699">
    <property type="entry name" value="Dimer_Tnp_hAT"/>
    <property type="match status" value="1"/>
</dbReference>
<evidence type="ECO:0000256" key="2">
    <source>
        <dbReference type="ARBA" id="ARBA00022723"/>
    </source>
</evidence>
<feature type="compositionally biased region" description="Basic and acidic residues" evidence="6">
    <location>
        <begin position="471"/>
        <end position="494"/>
    </location>
</feature>
<keyword evidence="4" id="KW-0862">Zinc</keyword>
<evidence type="ECO:0000313" key="9">
    <source>
        <dbReference type="Proteomes" id="UP000320707"/>
    </source>
</evidence>
<dbReference type="PANTHER" id="PTHR46481:SF10">
    <property type="entry name" value="ZINC FINGER BED DOMAIN-CONTAINING PROTEIN 39"/>
    <property type="match status" value="1"/>
</dbReference>